<dbReference type="EMBL" id="CAVMJV010000017">
    <property type="protein sequence ID" value="CAK5058968.1"/>
    <property type="molecule type" value="Genomic_DNA"/>
</dbReference>
<proteinExistence type="predicted"/>
<sequence length="198" mass="22793">MSSTKQQQKSFSSSSINYSTQIFFYFRIIFIYYFLAIQKLDAYPNFYNNEFPIQNLRKFLNQGGGEEKNEGENNGNLNNLREENKLANDGNHPVFFGRKVSSLGDLQQTFTPEGLLEPPSSAFVRSAANKLIKKDKEEIEENKKENGIINTLITNNRQPRANSNSKLARKNCFFSPLQCSFYYKSNSNFANMLMRGDE</sequence>
<name>A0ACB0YR85_MELEN</name>
<organism evidence="1 2">
    <name type="scientific">Meloidogyne enterolobii</name>
    <name type="common">Root-knot nematode worm</name>
    <name type="synonym">Meloidogyne mayaguensis</name>
    <dbReference type="NCBI Taxonomy" id="390850"/>
    <lineage>
        <taxon>Eukaryota</taxon>
        <taxon>Metazoa</taxon>
        <taxon>Ecdysozoa</taxon>
        <taxon>Nematoda</taxon>
        <taxon>Chromadorea</taxon>
        <taxon>Rhabditida</taxon>
        <taxon>Tylenchina</taxon>
        <taxon>Tylenchomorpha</taxon>
        <taxon>Tylenchoidea</taxon>
        <taxon>Meloidogynidae</taxon>
        <taxon>Meloidogyninae</taxon>
        <taxon>Meloidogyne</taxon>
    </lineage>
</organism>
<protein>
    <submittedName>
        <fullName evidence="1">Uncharacterized protein</fullName>
    </submittedName>
</protein>
<evidence type="ECO:0000313" key="2">
    <source>
        <dbReference type="Proteomes" id="UP001497535"/>
    </source>
</evidence>
<reference evidence="1" key="1">
    <citation type="submission" date="2023-11" db="EMBL/GenBank/DDBJ databases">
        <authorList>
            <person name="Poullet M."/>
        </authorList>
    </citation>
    <scope>NUCLEOTIDE SEQUENCE</scope>
    <source>
        <strain evidence="1">E1834</strain>
    </source>
</reference>
<evidence type="ECO:0000313" key="1">
    <source>
        <dbReference type="EMBL" id="CAK5058968.1"/>
    </source>
</evidence>
<gene>
    <name evidence="1" type="ORF">MENTE1834_LOCUS15585</name>
</gene>
<keyword evidence="2" id="KW-1185">Reference proteome</keyword>
<comment type="caution">
    <text evidence="1">The sequence shown here is derived from an EMBL/GenBank/DDBJ whole genome shotgun (WGS) entry which is preliminary data.</text>
</comment>
<accession>A0ACB0YR85</accession>
<dbReference type="Proteomes" id="UP001497535">
    <property type="component" value="Unassembled WGS sequence"/>
</dbReference>